<proteinExistence type="predicted"/>
<dbReference type="Proteomes" id="UP000219453">
    <property type="component" value="Unassembled WGS sequence"/>
</dbReference>
<evidence type="ECO:0000256" key="1">
    <source>
        <dbReference type="SAM" id="MobiDB-lite"/>
    </source>
</evidence>
<accession>A0A285NB84</accession>
<keyword evidence="3" id="KW-1185">Reference proteome</keyword>
<name>A0A285NB84_NATPI</name>
<dbReference type="AlphaFoldDB" id="A0A285NB84"/>
<dbReference type="RefSeq" id="WP_097008028.1">
    <property type="nucleotide sequence ID" value="NZ_OBEJ01000001.1"/>
</dbReference>
<organism evidence="2 3">
    <name type="scientific">Natronoarchaeum philippinense</name>
    <dbReference type="NCBI Taxonomy" id="558529"/>
    <lineage>
        <taxon>Archaea</taxon>
        <taxon>Methanobacteriati</taxon>
        <taxon>Methanobacteriota</taxon>
        <taxon>Stenosarchaea group</taxon>
        <taxon>Halobacteria</taxon>
        <taxon>Halobacteriales</taxon>
        <taxon>Natronoarchaeaceae</taxon>
    </lineage>
</organism>
<reference evidence="2 3" key="1">
    <citation type="submission" date="2017-09" db="EMBL/GenBank/DDBJ databases">
        <authorList>
            <person name="Ehlers B."/>
            <person name="Leendertz F.H."/>
        </authorList>
    </citation>
    <scope>NUCLEOTIDE SEQUENCE [LARGE SCALE GENOMIC DNA]</scope>
    <source>
        <strain evidence="2 3">DSM 27208</strain>
    </source>
</reference>
<evidence type="ECO:0000313" key="2">
    <source>
        <dbReference type="EMBL" id="SNZ06173.1"/>
    </source>
</evidence>
<evidence type="ECO:0000313" key="3">
    <source>
        <dbReference type="Proteomes" id="UP000219453"/>
    </source>
</evidence>
<feature type="region of interest" description="Disordered" evidence="1">
    <location>
        <begin position="31"/>
        <end position="58"/>
    </location>
</feature>
<gene>
    <name evidence="2" type="ORF">SAMN06269185_1074</name>
</gene>
<sequence>MRVMPLIALTVGLGLIITLYTGLGMMSMSGPSVESGLSDEVEDTANETQNPNIDPDEGGSGGFLSFAVSALSNLKSLFMVPVYLPTTLQSLGAPAPFAEIVGRGIQIVIGVGLIEVALRYDIT</sequence>
<dbReference type="EMBL" id="OBEJ01000001">
    <property type="protein sequence ID" value="SNZ06173.1"/>
    <property type="molecule type" value="Genomic_DNA"/>
</dbReference>
<protein>
    <submittedName>
        <fullName evidence="2">Uncharacterized protein</fullName>
    </submittedName>
</protein>